<evidence type="ECO:0000313" key="4">
    <source>
        <dbReference type="EMBL" id="SSC11881.1"/>
    </source>
</evidence>
<feature type="domain" description="NADPH-dependent FMN reductase-like" evidence="3">
    <location>
        <begin position="1"/>
        <end position="127"/>
    </location>
</feature>
<dbReference type="PANTHER" id="PTHR43278">
    <property type="entry name" value="NAD(P)H-DEPENDENT FMN-CONTAINING OXIDOREDUCTASE YWQN-RELATED"/>
    <property type="match status" value="1"/>
</dbReference>
<evidence type="ECO:0000256" key="2">
    <source>
        <dbReference type="ARBA" id="ARBA00022643"/>
    </source>
</evidence>
<dbReference type="InterPro" id="IPR005025">
    <property type="entry name" value="FMN_Rdtase-like_dom"/>
</dbReference>
<gene>
    <name evidence="4" type="ORF">MESINF_0432</name>
</gene>
<dbReference type="KEGG" id="minf:MESINF_0432"/>
<dbReference type="GO" id="GO:0016491">
    <property type="term" value="F:oxidoreductase activity"/>
    <property type="evidence" value="ECO:0007669"/>
    <property type="project" value="InterPro"/>
</dbReference>
<dbReference type="SUPFAM" id="SSF52218">
    <property type="entry name" value="Flavoproteins"/>
    <property type="match status" value="1"/>
</dbReference>
<dbReference type="InterPro" id="IPR029039">
    <property type="entry name" value="Flavoprotein-like_sf"/>
</dbReference>
<dbReference type="Pfam" id="PF03358">
    <property type="entry name" value="FMN_red"/>
    <property type="match status" value="1"/>
</dbReference>
<dbReference type="Gene3D" id="3.40.50.360">
    <property type="match status" value="1"/>
</dbReference>
<evidence type="ECO:0000259" key="3">
    <source>
        <dbReference type="Pfam" id="PF03358"/>
    </source>
</evidence>
<dbReference type="EMBL" id="LS974202">
    <property type="protein sequence ID" value="SSC11881.1"/>
    <property type="molecule type" value="Genomic_DNA"/>
</dbReference>
<reference evidence="4 5" key="1">
    <citation type="submission" date="2017-01" db="EMBL/GenBank/DDBJ databases">
        <authorList>
            <person name="Erauso G."/>
        </authorList>
    </citation>
    <scope>NUCLEOTIDE SEQUENCE [LARGE SCALE GENOMIC DNA]</scope>
    <source>
        <strain evidence="4">MESINF1</strain>
    </source>
</reference>
<keyword evidence="1" id="KW-0285">Flavoprotein</keyword>
<organism evidence="4 5">
    <name type="scientific">Mesotoga infera</name>
    <dbReference type="NCBI Taxonomy" id="1236046"/>
    <lineage>
        <taxon>Bacteria</taxon>
        <taxon>Thermotogati</taxon>
        <taxon>Thermotogota</taxon>
        <taxon>Thermotogae</taxon>
        <taxon>Kosmotogales</taxon>
        <taxon>Kosmotogaceae</taxon>
        <taxon>Mesotoga</taxon>
    </lineage>
</organism>
<dbReference type="AlphaFoldDB" id="A0A7Z7PQK9"/>
<evidence type="ECO:0000256" key="1">
    <source>
        <dbReference type="ARBA" id="ARBA00022630"/>
    </source>
</evidence>
<evidence type="ECO:0000313" key="5">
    <source>
        <dbReference type="Proteomes" id="UP000250796"/>
    </source>
</evidence>
<accession>A0A7Z7PQK9</accession>
<dbReference type="PANTHER" id="PTHR43278:SF2">
    <property type="entry name" value="IRON-SULFUR FLAVOPROTEIN"/>
    <property type="match status" value="1"/>
</dbReference>
<proteinExistence type="predicted"/>
<keyword evidence="2" id="KW-0288">FMN</keyword>
<keyword evidence="5" id="KW-1185">Reference proteome</keyword>
<sequence length="179" mass="20428">MRVFSVLASPRIKGNTSVVLKRFLEGVRENHSGVEEYTAILHEKSIKPCMACDNCKTGPKVCVISDDMQQLYREVEAADVIVLATPIYWWNMTAQLKTFVDRLYAMDFEKSFKGKRMVLLMTYGGEDPNSGAEIVEKSFREICEFLSMEFACKFGLCSENPIEIRERALEEAYSLGRKL</sequence>
<dbReference type="Proteomes" id="UP000250796">
    <property type="component" value="Chromosome MESINF"/>
</dbReference>
<name>A0A7Z7PQK9_9BACT</name>
<protein>
    <submittedName>
        <fullName evidence="4">Putative NADPH-dependent FMN reductase</fullName>
    </submittedName>
</protein>
<dbReference type="InterPro" id="IPR051796">
    <property type="entry name" value="ISF_SsuE-like"/>
</dbReference>
<dbReference type="RefSeq" id="WP_169698315.1">
    <property type="nucleotide sequence ID" value="NZ_LS974202.1"/>
</dbReference>